<dbReference type="PANTHER" id="PTHR48049:SF60">
    <property type="entry name" value="UDP-GLYCOSYLTRANSFERASE 91B1"/>
    <property type="match status" value="1"/>
</dbReference>
<organism evidence="7 8">
    <name type="scientific">Cinchona calisaya</name>
    <dbReference type="NCBI Taxonomy" id="153742"/>
    <lineage>
        <taxon>Eukaryota</taxon>
        <taxon>Viridiplantae</taxon>
        <taxon>Streptophyta</taxon>
        <taxon>Embryophyta</taxon>
        <taxon>Tracheophyta</taxon>
        <taxon>Spermatophyta</taxon>
        <taxon>Magnoliopsida</taxon>
        <taxon>eudicotyledons</taxon>
        <taxon>Gunneridae</taxon>
        <taxon>Pentapetalae</taxon>
        <taxon>asterids</taxon>
        <taxon>lamiids</taxon>
        <taxon>Gentianales</taxon>
        <taxon>Rubiaceae</taxon>
        <taxon>Cinchonoideae</taxon>
        <taxon>Cinchoneae</taxon>
        <taxon>Cinchona</taxon>
    </lineage>
</organism>
<keyword evidence="6" id="KW-1133">Transmembrane helix</keyword>
<gene>
    <name evidence="7" type="ORF">ACH5RR_013312</name>
</gene>
<dbReference type="FunFam" id="3.40.50.2000:FF:000088">
    <property type="entry name" value="Glycosyltransferase"/>
    <property type="match status" value="1"/>
</dbReference>
<protein>
    <recommendedName>
        <fullName evidence="5">Glycosyltransferase</fullName>
        <ecNumber evidence="5">2.4.1.-</ecNumber>
    </recommendedName>
</protein>
<dbReference type="EMBL" id="JBJUIK010000006">
    <property type="protein sequence ID" value="KAL3524940.1"/>
    <property type="molecule type" value="Genomic_DNA"/>
</dbReference>
<dbReference type="Proteomes" id="UP001630127">
    <property type="component" value="Unassembled WGS sequence"/>
</dbReference>
<comment type="caution">
    <text evidence="7">The sequence shown here is derived from an EMBL/GenBank/DDBJ whole genome shotgun (WGS) entry which is preliminary data.</text>
</comment>
<sequence length="472" mass="53318">MANNSKLHVVMLPWLAFGHIIPFLELSKFMAQRGHRITFISTPRNIERLPEIPPNLSASITLVKVPLPKVDGLPSNAEATMDIRTDQMSLLKKAYDCLEPDLTRFLENSVPDWIIHDFCSHWLQPVAAKLGISKSYFCIVSPWTLGFFGPPEMLINGTDPRNEAEDFLVPPKWVTFPTKVAYRIHEINWILGAVNPNISGASDAYRLGMVTKGSDVVTLRYCNEFEGDWLKLLNEIYPSEVMPLGLMPPPQVNNNSSDEKNEEMPSSIKEWLNNQNKASVVYVALGSEVSPTQTEISELALGLELSRVPFFWVLRKTPGFNESESVELPDKFEERVEGRGIVWKSWAPQLKILNHESVGGFLTHCGWGSTIEGLAFGHPLIMLPFLVDQGLNARVLEDKQVGIEVPRNEQDGSYTRNSVAQTVRLIMIEDEGKRFRDGAKEMSGLFGNTELHDAYMHRFLEFLEDNQHKSKN</sequence>
<accession>A0ABD3A327</accession>
<evidence type="ECO:0000256" key="1">
    <source>
        <dbReference type="ARBA" id="ARBA00009995"/>
    </source>
</evidence>
<dbReference type="InterPro" id="IPR035595">
    <property type="entry name" value="UDP_glycos_trans_CS"/>
</dbReference>
<evidence type="ECO:0000256" key="6">
    <source>
        <dbReference type="SAM" id="Phobius"/>
    </source>
</evidence>
<dbReference type="SUPFAM" id="SSF53756">
    <property type="entry name" value="UDP-Glycosyltransferase/glycogen phosphorylase"/>
    <property type="match status" value="1"/>
</dbReference>
<dbReference type="AlphaFoldDB" id="A0ABD3A327"/>
<dbReference type="Gene3D" id="3.40.50.2000">
    <property type="entry name" value="Glycogen Phosphorylase B"/>
    <property type="match status" value="2"/>
</dbReference>
<dbReference type="InterPro" id="IPR002213">
    <property type="entry name" value="UDP_glucos_trans"/>
</dbReference>
<dbReference type="Pfam" id="PF00201">
    <property type="entry name" value="UDPGT"/>
    <property type="match status" value="1"/>
</dbReference>
<reference evidence="7 8" key="1">
    <citation type="submission" date="2024-11" db="EMBL/GenBank/DDBJ databases">
        <title>A near-complete genome assembly of Cinchona calisaya.</title>
        <authorList>
            <person name="Lian D.C."/>
            <person name="Zhao X.W."/>
            <person name="Wei L."/>
        </authorList>
    </citation>
    <scope>NUCLEOTIDE SEQUENCE [LARGE SCALE GENOMIC DNA]</scope>
    <source>
        <tissue evidence="7">Nenye</tissue>
    </source>
</reference>
<evidence type="ECO:0000256" key="3">
    <source>
        <dbReference type="ARBA" id="ARBA00022679"/>
    </source>
</evidence>
<proteinExistence type="inferred from homology"/>
<evidence type="ECO:0000313" key="8">
    <source>
        <dbReference type="Proteomes" id="UP001630127"/>
    </source>
</evidence>
<feature type="transmembrane region" description="Helical" evidence="6">
    <location>
        <begin position="6"/>
        <end position="26"/>
    </location>
</feature>
<dbReference type="CDD" id="cd03784">
    <property type="entry name" value="GT1_Gtf-like"/>
    <property type="match status" value="1"/>
</dbReference>
<keyword evidence="8" id="KW-1185">Reference proteome</keyword>
<dbReference type="EC" id="2.4.1.-" evidence="5"/>
<keyword evidence="2 4" id="KW-0328">Glycosyltransferase</keyword>
<evidence type="ECO:0000256" key="5">
    <source>
        <dbReference type="RuleBase" id="RU362057"/>
    </source>
</evidence>
<dbReference type="GO" id="GO:0016757">
    <property type="term" value="F:glycosyltransferase activity"/>
    <property type="evidence" value="ECO:0007669"/>
    <property type="project" value="UniProtKB-KW"/>
</dbReference>
<keyword evidence="6" id="KW-0812">Transmembrane</keyword>
<evidence type="ECO:0000313" key="7">
    <source>
        <dbReference type="EMBL" id="KAL3524940.1"/>
    </source>
</evidence>
<keyword evidence="3 4" id="KW-0808">Transferase</keyword>
<evidence type="ECO:0000256" key="4">
    <source>
        <dbReference type="RuleBase" id="RU003718"/>
    </source>
</evidence>
<dbReference type="InterPro" id="IPR050481">
    <property type="entry name" value="UDP-glycosyltransf_plant"/>
</dbReference>
<dbReference type="FunFam" id="3.40.50.2000:FF:000037">
    <property type="entry name" value="Glycosyltransferase"/>
    <property type="match status" value="1"/>
</dbReference>
<evidence type="ECO:0000256" key="2">
    <source>
        <dbReference type="ARBA" id="ARBA00022676"/>
    </source>
</evidence>
<name>A0ABD3A327_9GENT</name>
<comment type="similarity">
    <text evidence="1 4">Belongs to the UDP-glycosyltransferase family.</text>
</comment>
<dbReference type="PROSITE" id="PS00375">
    <property type="entry name" value="UDPGT"/>
    <property type="match status" value="1"/>
</dbReference>
<keyword evidence="6" id="KW-0472">Membrane</keyword>
<dbReference type="PANTHER" id="PTHR48049">
    <property type="entry name" value="GLYCOSYLTRANSFERASE"/>
    <property type="match status" value="1"/>
</dbReference>